<accession>A0ABW2SPM3</accession>
<evidence type="ECO:0000256" key="1">
    <source>
        <dbReference type="ARBA" id="ARBA00001946"/>
    </source>
</evidence>
<evidence type="ECO:0000256" key="9">
    <source>
        <dbReference type="ARBA" id="ARBA00031306"/>
    </source>
</evidence>
<comment type="caution">
    <text evidence="11">The sequence shown here is derived from an EMBL/GenBank/DDBJ whole genome shotgun (WGS) entry which is preliminary data.</text>
</comment>
<keyword evidence="12" id="KW-1185">Reference proteome</keyword>
<sequence length="318" mass="32662">MGTLGHVSWGPAGRGEGDLARRLAGRAAHLEGLLTRFDPASEVSLLDGRWRPVGEDTAAVLSSAQDLCRRTRAGFSALLGARVRAWEGAARGEDAPGADPGPVRGRIEVSADAAGVSARVVGADPRAVDLGGIAKGYAADQLRDLAQASGASDVLVSLGRSSMAVAGAAARVALASPWRGLEAFGTLVLESGSLSVSADPGTRIGPGRQRSHALDPVTGRPAVTDLCGVVVCGEDGMVCEAFSTAYLVCGLDAALAMDREHPELRSIFMTVDGRVLADPALRVAAVPGAQRRLSSARAALPLRVAGPADHTRRSLSRK</sequence>
<protein>
    <recommendedName>
        <fullName evidence="3">FAD:protein FMN transferase</fullName>
        <ecNumber evidence="2">2.7.1.180</ecNumber>
    </recommendedName>
    <alternativeName>
        <fullName evidence="9">Flavin transferase</fullName>
    </alternativeName>
</protein>
<dbReference type="EMBL" id="JBHTEF010000001">
    <property type="protein sequence ID" value="MFC7582091.1"/>
    <property type="molecule type" value="Genomic_DNA"/>
</dbReference>
<proteinExistence type="predicted"/>
<evidence type="ECO:0000256" key="8">
    <source>
        <dbReference type="ARBA" id="ARBA00022842"/>
    </source>
</evidence>
<keyword evidence="7" id="KW-0274">FAD</keyword>
<evidence type="ECO:0000256" key="3">
    <source>
        <dbReference type="ARBA" id="ARBA00016337"/>
    </source>
</evidence>
<dbReference type="Proteomes" id="UP001596527">
    <property type="component" value="Unassembled WGS sequence"/>
</dbReference>
<dbReference type="PANTHER" id="PTHR30040">
    <property type="entry name" value="THIAMINE BIOSYNTHESIS LIPOPROTEIN APBE"/>
    <property type="match status" value="1"/>
</dbReference>
<dbReference type="SUPFAM" id="SSF143631">
    <property type="entry name" value="ApbE-like"/>
    <property type="match status" value="1"/>
</dbReference>
<keyword evidence="6" id="KW-0479">Metal-binding</keyword>
<evidence type="ECO:0000256" key="5">
    <source>
        <dbReference type="ARBA" id="ARBA00022679"/>
    </source>
</evidence>
<dbReference type="PANTHER" id="PTHR30040:SF2">
    <property type="entry name" value="FAD:PROTEIN FMN TRANSFERASE"/>
    <property type="match status" value="1"/>
</dbReference>
<evidence type="ECO:0000256" key="4">
    <source>
        <dbReference type="ARBA" id="ARBA00022630"/>
    </source>
</evidence>
<dbReference type="Gene3D" id="3.10.520.10">
    <property type="entry name" value="ApbE-like domains"/>
    <property type="match status" value="1"/>
</dbReference>
<gene>
    <name evidence="11" type="ORF">ACFQWG_12890</name>
</gene>
<name>A0ABW2SPM3_9ACTO</name>
<dbReference type="Pfam" id="PF02424">
    <property type="entry name" value="ApbE"/>
    <property type="match status" value="1"/>
</dbReference>
<comment type="cofactor">
    <cofactor evidence="1">
        <name>Mg(2+)</name>
        <dbReference type="ChEBI" id="CHEBI:18420"/>
    </cofactor>
</comment>
<evidence type="ECO:0000256" key="2">
    <source>
        <dbReference type="ARBA" id="ARBA00011955"/>
    </source>
</evidence>
<organism evidence="11 12">
    <name type="scientific">Schaalia naturae</name>
    <dbReference type="NCBI Taxonomy" id="635203"/>
    <lineage>
        <taxon>Bacteria</taxon>
        <taxon>Bacillati</taxon>
        <taxon>Actinomycetota</taxon>
        <taxon>Actinomycetes</taxon>
        <taxon>Actinomycetales</taxon>
        <taxon>Actinomycetaceae</taxon>
        <taxon>Schaalia</taxon>
    </lineage>
</organism>
<evidence type="ECO:0000313" key="12">
    <source>
        <dbReference type="Proteomes" id="UP001596527"/>
    </source>
</evidence>
<evidence type="ECO:0000256" key="7">
    <source>
        <dbReference type="ARBA" id="ARBA00022827"/>
    </source>
</evidence>
<dbReference type="InterPro" id="IPR003374">
    <property type="entry name" value="ApbE-like_sf"/>
</dbReference>
<dbReference type="EC" id="2.7.1.180" evidence="2"/>
<reference evidence="12" key="1">
    <citation type="journal article" date="2019" name="Int. J. Syst. Evol. Microbiol.">
        <title>The Global Catalogue of Microorganisms (GCM) 10K type strain sequencing project: providing services to taxonomists for standard genome sequencing and annotation.</title>
        <authorList>
            <consortium name="The Broad Institute Genomics Platform"/>
            <consortium name="The Broad Institute Genome Sequencing Center for Infectious Disease"/>
            <person name="Wu L."/>
            <person name="Ma J."/>
        </authorList>
    </citation>
    <scope>NUCLEOTIDE SEQUENCE [LARGE SCALE GENOMIC DNA]</scope>
    <source>
        <strain evidence="12">CCUG 56698</strain>
    </source>
</reference>
<evidence type="ECO:0000256" key="10">
    <source>
        <dbReference type="ARBA" id="ARBA00048540"/>
    </source>
</evidence>
<keyword evidence="8" id="KW-0460">Magnesium</keyword>
<comment type="catalytic activity">
    <reaction evidence="10">
        <text>L-threonyl-[protein] + FAD = FMN-L-threonyl-[protein] + AMP + H(+)</text>
        <dbReference type="Rhea" id="RHEA:36847"/>
        <dbReference type="Rhea" id="RHEA-COMP:11060"/>
        <dbReference type="Rhea" id="RHEA-COMP:11061"/>
        <dbReference type="ChEBI" id="CHEBI:15378"/>
        <dbReference type="ChEBI" id="CHEBI:30013"/>
        <dbReference type="ChEBI" id="CHEBI:57692"/>
        <dbReference type="ChEBI" id="CHEBI:74257"/>
        <dbReference type="ChEBI" id="CHEBI:456215"/>
        <dbReference type="EC" id="2.7.1.180"/>
    </reaction>
</comment>
<evidence type="ECO:0000256" key="6">
    <source>
        <dbReference type="ARBA" id="ARBA00022723"/>
    </source>
</evidence>
<dbReference type="RefSeq" id="WP_380975931.1">
    <property type="nucleotide sequence ID" value="NZ_JBHTEF010000001.1"/>
</dbReference>
<dbReference type="GO" id="GO:0016740">
    <property type="term" value="F:transferase activity"/>
    <property type="evidence" value="ECO:0007669"/>
    <property type="project" value="UniProtKB-KW"/>
</dbReference>
<dbReference type="InterPro" id="IPR024932">
    <property type="entry name" value="ApbE"/>
</dbReference>
<keyword evidence="4" id="KW-0285">Flavoprotein</keyword>
<evidence type="ECO:0000313" key="11">
    <source>
        <dbReference type="EMBL" id="MFC7582091.1"/>
    </source>
</evidence>
<keyword evidence="5 11" id="KW-0808">Transferase</keyword>